<dbReference type="PANTHER" id="PTHR40266">
    <property type="entry name" value="TOXIN HIGB-1"/>
    <property type="match status" value="1"/>
</dbReference>
<evidence type="ECO:0000313" key="2">
    <source>
        <dbReference type="Proteomes" id="UP001055453"/>
    </source>
</evidence>
<dbReference type="RefSeq" id="WP_251960415.1">
    <property type="nucleotide sequence ID" value="NZ_AP025732.1"/>
</dbReference>
<dbReference type="PANTHER" id="PTHR40266:SF2">
    <property type="entry name" value="TOXIN HIGB-1"/>
    <property type="match status" value="1"/>
</dbReference>
<dbReference type="InterPro" id="IPR007711">
    <property type="entry name" value="HigB-1"/>
</dbReference>
<reference evidence="1" key="1">
    <citation type="submission" date="2022-04" db="EMBL/GenBank/DDBJ databases">
        <title>Complete genome sequence of a cyanobacterium, Nostoc sp. SO-36, isolated in Antarctica.</title>
        <authorList>
            <person name="Kanesaki Y."/>
            <person name="Effendi D."/>
            <person name="Sakamoto T."/>
            <person name="Ohtani S."/>
            <person name="Awai K."/>
        </authorList>
    </citation>
    <scope>NUCLEOTIDE SEQUENCE</scope>
    <source>
        <strain evidence="1">SO-36</strain>
    </source>
</reference>
<evidence type="ECO:0008006" key="3">
    <source>
        <dbReference type="Google" id="ProtNLM"/>
    </source>
</evidence>
<dbReference type="InterPro" id="IPR035093">
    <property type="entry name" value="RelE/ParE_toxin_dom_sf"/>
</dbReference>
<proteinExistence type="predicted"/>
<accession>A0ABN6Q6J7</accession>
<sequence>MIVSFKSEETKLIFDGFISSQYPPNIQKTALRKLLIIDAATSINDLRVPPGNRLEKLLGNRKGQYSIRINEQWRICFVWTDENNVSEVEIVDYH</sequence>
<dbReference type="Proteomes" id="UP001055453">
    <property type="component" value="Chromosome"/>
</dbReference>
<evidence type="ECO:0000313" key="1">
    <source>
        <dbReference type="EMBL" id="BDI18833.1"/>
    </source>
</evidence>
<organism evidence="1 2">
    <name type="scientific">Nostoc cf. commune SO-36</name>
    <dbReference type="NCBI Taxonomy" id="449208"/>
    <lineage>
        <taxon>Bacteria</taxon>
        <taxon>Bacillati</taxon>
        <taxon>Cyanobacteriota</taxon>
        <taxon>Cyanophyceae</taxon>
        <taxon>Nostocales</taxon>
        <taxon>Nostocaceae</taxon>
        <taxon>Nostoc</taxon>
    </lineage>
</organism>
<protein>
    <recommendedName>
        <fullName evidence="3">Plasmid maintenance system killer</fullName>
    </recommendedName>
</protein>
<dbReference type="EMBL" id="AP025732">
    <property type="protein sequence ID" value="BDI18833.1"/>
    <property type="molecule type" value="Genomic_DNA"/>
</dbReference>
<dbReference type="SUPFAM" id="SSF143011">
    <property type="entry name" value="RelE-like"/>
    <property type="match status" value="1"/>
</dbReference>
<name>A0ABN6Q6J7_NOSCO</name>
<dbReference type="Pfam" id="PF05015">
    <property type="entry name" value="HigB-like_toxin"/>
    <property type="match status" value="1"/>
</dbReference>
<keyword evidence="2" id="KW-1185">Reference proteome</keyword>
<dbReference type="Gene3D" id="3.30.2310.20">
    <property type="entry name" value="RelE-like"/>
    <property type="match status" value="1"/>
</dbReference>
<gene>
    <name evidence="1" type="ORF">ANSO36C_46350</name>
</gene>